<proteinExistence type="predicted"/>
<feature type="compositionally biased region" description="Basic and acidic residues" evidence="1">
    <location>
        <begin position="28"/>
        <end position="44"/>
    </location>
</feature>
<feature type="compositionally biased region" description="Basic and acidic residues" evidence="1">
    <location>
        <begin position="1"/>
        <end position="10"/>
    </location>
</feature>
<comment type="caution">
    <text evidence="2">The sequence shown here is derived from an EMBL/GenBank/DDBJ whole genome shotgun (WGS) entry which is preliminary data.</text>
</comment>
<reference evidence="2" key="1">
    <citation type="submission" date="2021-06" db="EMBL/GenBank/DDBJ databases">
        <authorList>
            <person name="Kallberg Y."/>
            <person name="Tangrot J."/>
            <person name="Rosling A."/>
        </authorList>
    </citation>
    <scope>NUCLEOTIDE SEQUENCE</scope>
    <source>
        <strain evidence="2">BR232B</strain>
    </source>
</reference>
<dbReference type="Proteomes" id="UP000789739">
    <property type="component" value="Unassembled WGS sequence"/>
</dbReference>
<accession>A0A9N9H817</accession>
<organism evidence="2 3">
    <name type="scientific">Paraglomus brasilianum</name>
    <dbReference type="NCBI Taxonomy" id="144538"/>
    <lineage>
        <taxon>Eukaryota</taxon>
        <taxon>Fungi</taxon>
        <taxon>Fungi incertae sedis</taxon>
        <taxon>Mucoromycota</taxon>
        <taxon>Glomeromycotina</taxon>
        <taxon>Glomeromycetes</taxon>
        <taxon>Paraglomerales</taxon>
        <taxon>Paraglomeraceae</taxon>
        <taxon>Paraglomus</taxon>
    </lineage>
</organism>
<feature type="non-terminal residue" evidence="2">
    <location>
        <position position="1"/>
    </location>
</feature>
<feature type="region of interest" description="Disordered" evidence="1">
    <location>
        <begin position="101"/>
        <end position="126"/>
    </location>
</feature>
<feature type="compositionally biased region" description="Low complexity" evidence="1">
    <location>
        <begin position="72"/>
        <end position="83"/>
    </location>
</feature>
<dbReference type="EMBL" id="CAJVPI010004205">
    <property type="protein sequence ID" value="CAG8665905.1"/>
    <property type="molecule type" value="Genomic_DNA"/>
</dbReference>
<feature type="compositionally biased region" description="Polar residues" evidence="1">
    <location>
        <begin position="117"/>
        <end position="126"/>
    </location>
</feature>
<dbReference type="OrthoDB" id="2441850at2759"/>
<feature type="region of interest" description="Disordered" evidence="1">
    <location>
        <begin position="1"/>
        <end position="83"/>
    </location>
</feature>
<dbReference type="AlphaFoldDB" id="A0A9N9H817"/>
<evidence type="ECO:0000313" key="2">
    <source>
        <dbReference type="EMBL" id="CAG8665905.1"/>
    </source>
</evidence>
<keyword evidence="3" id="KW-1185">Reference proteome</keyword>
<feature type="non-terminal residue" evidence="2">
    <location>
        <position position="126"/>
    </location>
</feature>
<name>A0A9N9H817_9GLOM</name>
<evidence type="ECO:0000313" key="3">
    <source>
        <dbReference type="Proteomes" id="UP000789739"/>
    </source>
</evidence>
<protein>
    <submittedName>
        <fullName evidence="2">447_t:CDS:1</fullName>
    </submittedName>
</protein>
<sequence>EGECSTRRLGDSTSDDYDINLSETDFSDMNHEEKEESNKRKQSESDYELNSSPTSSDSDNNRKKKTNKNEDNPAPAINPIPNNVIISQDLPTLVNQDQLSVTNPIIQTPGTPPPRPNVNNIQVTPQ</sequence>
<evidence type="ECO:0000256" key="1">
    <source>
        <dbReference type="SAM" id="MobiDB-lite"/>
    </source>
</evidence>
<gene>
    <name evidence="2" type="ORF">PBRASI_LOCUS11043</name>
</gene>